<name>A0A1L9RSQ6_ASPWE</name>
<dbReference type="VEuPathDB" id="FungiDB:ASPWEDRAFT_27189"/>
<dbReference type="GeneID" id="63748813"/>
<dbReference type="RefSeq" id="XP_040691523.1">
    <property type="nucleotide sequence ID" value="XM_040832965.1"/>
</dbReference>
<reference evidence="3" key="1">
    <citation type="journal article" date="2017" name="Genome Biol.">
        <title>Comparative genomics reveals high biological diversity and specific adaptations in the industrially and medically important fungal genus Aspergillus.</title>
        <authorList>
            <person name="de Vries R.P."/>
            <person name="Riley R."/>
            <person name="Wiebenga A."/>
            <person name="Aguilar-Osorio G."/>
            <person name="Amillis S."/>
            <person name="Uchima C.A."/>
            <person name="Anderluh G."/>
            <person name="Asadollahi M."/>
            <person name="Askin M."/>
            <person name="Barry K."/>
            <person name="Battaglia E."/>
            <person name="Bayram O."/>
            <person name="Benocci T."/>
            <person name="Braus-Stromeyer S.A."/>
            <person name="Caldana C."/>
            <person name="Canovas D."/>
            <person name="Cerqueira G.C."/>
            <person name="Chen F."/>
            <person name="Chen W."/>
            <person name="Choi C."/>
            <person name="Clum A."/>
            <person name="Dos Santos R.A."/>
            <person name="Damasio A.R."/>
            <person name="Diallinas G."/>
            <person name="Emri T."/>
            <person name="Fekete E."/>
            <person name="Flipphi M."/>
            <person name="Freyberg S."/>
            <person name="Gallo A."/>
            <person name="Gournas C."/>
            <person name="Habgood R."/>
            <person name="Hainaut M."/>
            <person name="Harispe M.L."/>
            <person name="Henrissat B."/>
            <person name="Hilden K.S."/>
            <person name="Hope R."/>
            <person name="Hossain A."/>
            <person name="Karabika E."/>
            <person name="Karaffa L."/>
            <person name="Karanyi Z."/>
            <person name="Krasevec N."/>
            <person name="Kuo A."/>
            <person name="Kusch H."/>
            <person name="LaButti K."/>
            <person name="Lagendijk E.L."/>
            <person name="Lapidus A."/>
            <person name="Levasseur A."/>
            <person name="Lindquist E."/>
            <person name="Lipzen A."/>
            <person name="Logrieco A.F."/>
            <person name="MacCabe A."/>
            <person name="Maekelae M.R."/>
            <person name="Malavazi I."/>
            <person name="Melin P."/>
            <person name="Meyer V."/>
            <person name="Mielnichuk N."/>
            <person name="Miskei M."/>
            <person name="Molnar A.P."/>
            <person name="Mule G."/>
            <person name="Ngan C.Y."/>
            <person name="Orejas M."/>
            <person name="Orosz E."/>
            <person name="Ouedraogo J.P."/>
            <person name="Overkamp K.M."/>
            <person name="Park H.-S."/>
            <person name="Perrone G."/>
            <person name="Piumi F."/>
            <person name="Punt P.J."/>
            <person name="Ram A.F."/>
            <person name="Ramon A."/>
            <person name="Rauscher S."/>
            <person name="Record E."/>
            <person name="Riano-Pachon D.M."/>
            <person name="Robert V."/>
            <person name="Roehrig J."/>
            <person name="Ruller R."/>
            <person name="Salamov A."/>
            <person name="Salih N.S."/>
            <person name="Samson R.A."/>
            <person name="Sandor E."/>
            <person name="Sanguinetti M."/>
            <person name="Schuetze T."/>
            <person name="Sepcic K."/>
            <person name="Shelest E."/>
            <person name="Sherlock G."/>
            <person name="Sophianopoulou V."/>
            <person name="Squina F.M."/>
            <person name="Sun H."/>
            <person name="Susca A."/>
            <person name="Todd R.B."/>
            <person name="Tsang A."/>
            <person name="Unkles S.E."/>
            <person name="van de Wiele N."/>
            <person name="van Rossen-Uffink D."/>
            <person name="Oliveira J.V."/>
            <person name="Vesth T.C."/>
            <person name="Visser J."/>
            <person name="Yu J.-H."/>
            <person name="Zhou M."/>
            <person name="Andersen M.R."/>
            <person name="Archer D.B."/>
            <person name="Baker S.E."/>
            <person name="Benoit I."/>
            <person name="Brakhage A.A."/>
            <person name="Braus G.H."/>
            <person name="Fischer R."/>
            <person name="Frisvad J.C."/>
            <person name="Goldman G.H."/>
            <person name="Houbraken J."/>
            <person name="Oakley B."/>
            <person name="Pocsi I."/>
            <person name="Scazzocchio C."/>
            <person name="Seiboth B."/>
            <person name="vanKuyk P.A."/>
            <person name="Wortman J."/>
            <person name="Dyer P.S."/>
            <person name="Grigoriev I.V."/>
        </authorList>
    </citation>
    <scope>NUCLEOTIDE SEQUENCE [LARGE SCALE GENOMIC DNA]</scope>
    <source>
        <strain evidence="3">DTO 134E9</strain>
    </source>
</reference>
<accession>A0A1L9RSQ6</accession>
<dbReference type="Proteomes" id="UP000184383">
    <property type="component" value="Unassembled WGS sequence"/>
</dbReference>
<feature type="region of interest" description="Disordered" evidence="1">
    <location>
        <begin position="108"/>
        <end position="128"/>
    </location>
</feature>
<evidence type="ECO:0000256" key="1">
    <source>
        <dbReference type="SAM" id="MobiDB-lite"/>
    </source>
</evidence>
<evidence type="ECO:0000313" key="3">
    <source>
        <dbReference type="Proteomes" id="UP000184383"/>
    </source>
</evidence>
<sequence length="446" mass="49844">MAKQLNFLTLGNEMKGIKTTEGFDVLTSYSDPITDEDVELDVFMTLDHPLIQFEDGHGNITLKFDIQKARYDVIGHIRTTTLPSGMVLSFKTTLSNVTGTVDSSQSKGGFAGKGAKAAPANETVPINPDEKDISQVDLIGTTDESRKAVKGKTFMLDALKQYFQENAELKYFVASVSNQYDPQLGSHSLQPRSFCFNTLKGKTKDDESALCMWISVKEGTNKDQSSKGNFRGGLKFSGKLIASDVDIEKYDLEYDSGGLYPSHKTHHVDGIKFSPSEPETTISFDSGLNSKSHKINYTSDRQRVNWEWRESGVHRPVMISSGTTNREFVWTAKGSWKDKKTAEHPNLLRFDWTSDKEWTIKKSAEDVGWWEKIFGGSTAIPEHLRNLKVPSPNVKLEMNTLDYFLTRNLLYPGKHIFNADDPSSASTDKGLALPRDLILTGETKIN</sequence>
<keyword evidence="3" id="KW-1185">Reference proteome</keyword>
<evidence type="ECO:0000313" key="2">
    <source>
        <dbReference type="EMBL" id="OJJ37847.1"/>
    </source>
</evidence>
<gene>
    <name evidence="2" type="ORF">ASPWEDRAFT_27189</name>
</gene>
<dbReference type="AlphaFoldDB" id="A0A1L9RSQ6"/>
<protein>
    <submittedName>
        <fullName evidence="2">Uncharacterized protein</fullName>
    </submittedName>
</protein>
<organism evidence="2 3">
    <name type="scientific">Aspergillus wentii DTO 134E9</name>
    <dbReference type="NCBI Taxonomy" id="1073089"/>
    <lineage>
        <taxon>Eukaryota</taxon>
        <taxon>Fungi</taxon>
        <taxon>Dikarya</taxon>
        <taxon>Ascomycota</taxon>
        <taxon>Pezizomycotina</taxon>
        <taxon>Eurotiomycetes</taxon>
        <taxon>Eurotiomycetidae</taxon>
        <taxon>Eurotiales</taxon>
        <taxon>Aspergillaceae</taxon>
        <taxon>Aspergillus</taxon>
        <taxon>Aspergillus subgen. Cremei</taxon>
    </lineage>
</organism>
<dbReference type="EMBL" id="KV878211">
    <property type="protein sequence ID" value="OJJ37847.1"/>
    <property type="molecule type" value="Genomic_DNA"/>
</dbReference>
<dbReference type="OrthoDB" id="5083627at2759"/>
<proteinExistence type="predicted"/>